<feature type="domain" description="PIN" evidence="1">
    <location>
        <begin position="12"/>
        <end position="127"/>
    </location>
</feature>
<name>A0A345UMX2_9BACT</name>
<keyword evidence="3" id="KW-1185">Reference proteome</keyword>
<dbReference type="Proteomes" id="UP000254808">
    <property type="component" value="Chromosome"/>
</dbReference>
<reference evidence="2 3" key="1">
    <citation type="submission" date="2018-03" db="EMBL/GenBank/DDBJ databases">
        <title>Phenotypic and genomic properties of Cyclonatronum proteinivorum gen. nov., sp. nov., a haloalkaliphilic bacteroidete from soda lakes possessing Na+-translocating rhodopsin.</title>
        <authorList>
            <person name="Toshchakov S.V."/>
            <person name="Korzhenkov A."/>
            <person name="Samarov N.I."/>
            <person name="Kublanov I.V."/>
            <person name="Muntyan M.S."/>
            <person name="Sorokin D.Y."/>
        </authorList>
    </citation>
    <scope>NUCLEOTIDE SEQUENCE [LARGE SCALE GENOMIC DNA]</scope>
    <source>
        <strain evidence="2 3">Omega</strain>
    </source>
</reference>
<dbReference type="KEGG" id="cprv:CYPRO_2582"/>
<dbReference type="Gene3D" id="3.40.50.1010">
    <property type="entry name" value="5'-nuclease"/>
    <property type="match status" value="1"/>
</dbReference>
<sequence length="149" mass="16675">MAASSHPEKAPRLFLDTNILVDLLAERHPHFEPALSLMRQARSGNVRLCTSALSITTCWYLVSRQRDSATALDAIRAMTRFVEIIPVSERAVLQALQSVFSDFEDAVQYFAALEAGDTAFIITRNVRDFRKSVIPVCSARDYPEASQSR</sequence>
<dbReference type="CDD" id="cd09854">
    <property type="entry name" value="PIN_VapC-like"/>
    <property type="match status" value="1"/>
</dbReference>
<dbReference type="OrthoDB" id="1148871at2"/>
<evidence type="ECO:0000313" key="3">
    <source>
        <dbReference type="Proteomes" id="UP000254808"/>
    </source>
</evidence>
<dbReference type="InterPro" id="IPR029060">
    <property type="entry name" value="PIN-like_dom_sf"/>
</dbReference>
<dbReference type="RefSeq" id="WP_114984980.1">
    <property type="nucleotide sequence ID" value="NZ_CP027806.1"/>
</dbReference>
<organism evidence="2 3">
    <name type="scientific">Cyclonatronum proteinivorum</name>
    <dbReference type="NCBI Taxonomy" id="1457365"/>
    <lineage>
        <taxon>Bacteria</taxon>
        <taxon>Pseudomonadati</taxon>
        <taxon>Balneolota</taxon>
        <taxon>Balneolia</taxon>
        <taxon>Balneolales</taxon>
        <taxon>Cyclonatronaceae</taxon>
        <taxon>Cyclonatronum</taxon>
    </lineage>
</organism>
<evidence type="ECO:0000313" key="2">
    <source>
        <dbReference type="EMBL" id="AXJ01824.1"/>
    </source>
</evidence>
<dbReference type="EMBL" id="CP027806">
    <property type="protein sequence ID" value="AXJ01824.1"/>
    <property type="molecule type" value="Genomic_DNA"/>
</dbReference>
<dbReference type="SUPFAM" id="SSF88723">
    <property type="entry name" value="PIN domain-like"/>
    <property type="match status" value="1"/>
</dbReference>
<protein>
    <submittedName>
        <fullName evidence="2">Putative nucleic acid-binding protein, contains PIN domain</fullName>
    </submittedName>
</protein>
<dbReference type="Pfam" id="PF13470">
    <property type="entry name" value="PIN_3"/>
    <property type="match status" value="1"/>
</dbReference>
<gene>
    <name evidence="2" type="ORF">CYPRO_2582</name>
</gene>
<dbReference type="InterPro" id="IPR002716">
    <property type="entry name" value="PIN_dom"/>
</dbReference>
<proteinExistence type="predicted"/>
<dbReference type="AlphaFoldDB" id="A0A345UMX2"/>
<evidence type="ECO:0000259" key="1">
    <source>
        <dbReference type="Pfam" id="PF13470"/>
    </source>
</evidence>
<accession>A0A345UMX2</accession>